<sequence length="66" mass="7800">MKMDETTKRKRIEAFRKAEASLYLSGKDPRGSEFYQKIKDEVIRGKLTYEEAKAEILNHHLEKSKK</sequence>
<gene>
    <name evidence="1" type="ORF">B5L96_19395</name>
</gene>
<accession>A0A422ZQN7</accession>
<reference evidence="1 2" key="1">
    <citation type="submission" date="2017-03" db="EMBL/GenBank/DDBJ databases">
        <authorList>
            <person name="Fouts D."/>
            <person name="Stalin M.J."/>
            <person name="Chen L."/>
            <person name="Wright M."/>
            <person name="Sutton G."/>
            <person name="Nguyen K."/>
            <person name="Vanduin D."/>
            <person name="Rojas L."/>
            <person name="Hujer A."/>
            <person name="Hujer K."/>
            <person name="Bonomo R."/>
            <person name="Kreiswirth B."/>
            <person name="Adams M."/>
        </authorList>
    </citation>
    <scope>NUCLEOTIDE SEQUENCE [LARGE SCALE GENOMIC DNA]</scope>
    <source>
        <strain evidence="1 2">39383</strain>
    </source>
</reference>
<dbReference type="EMBL" id="NDBK01000081">
    <property type="protein sequence ID" value="OVF68983.1"/>
    <property type="molecule type" value="Genomic_DNA"/>
</dbReference>
<evidence type="ECO:0000313" key="1">
    <source>
        <dbReference type="EMBL" id="OVF68983.1"/>
    </source>
</evidence>
<dbReference type="AlphaFoldDB" id="A0A422ZQN7"/>
<proteinExistence type="predicted"/>
<dbReference type="Proteomes" id="UP000196447">
    <property type="component" value="Unassembled WGS sequence"/>
</dbReference>
<dbReference type="InterPro" id="IPR033788">
    <property type="entry name" value="VbhA-like"/>
</dbReference>
<name>A0A422ZQN7_KLEPN</name>
<evidence type="ECO:0000313" key="2">
    <source>
        <dbReference type="Proteomes" id="UP000196447"/>
    </source>
</evidence>
<evidence type="ECO:0008006" key="3">
    <source>
        <dbReference type="Google" id="ProtNLM"/>
    </source>
</evidence>
<dbReference type="RefSeq" id="WP_064589656.1">
    <property type="nucleotide sequence ID" value="NZ_CAAGTK010000004.1"/>
</dbReference>
<comment type="caution">
    <text evidence="1">The sequence shown here is derived from an EMBL/GenBank/DDBJ whole genome shotgun (WGS) entry which is preliminary data.</text>
</comment>
<protein>
    <recommendedName>
        <fullName evidence="3">Antitoxin VbhA domain-containing protein</fullName>
    </recommendedName>
</protein>
<dbReference type="CDD" id="cd11586">
    <property type="entry name" value="VbhA_like"/>
    <property type="match status" value="1"/>
</dbReference>
<organism evidence="1 2">
    <name type="scientific">Klebsiella pneumoniae</name>
    <dbReference type="NCBI Taxonomy" id="573"/>
    <lineage>
        <taxon>Bacteria</taxon>
        <taxon>Pseudomonadati</taxon>
        <taxon>Pseudomonadota</taxon>
        <taxon>Gammaproteobacteria</taxon>
        <taxon>Enterobacterales</taxon>
        <taxon>Enterobacteriaceae</taxon>
        <taxon>Klebsiella/Raoultella group</taxon>
        <taxon>Klebsiella</taxon>
        <taxon>Klebsiella pneumoniae complex</taxon>
    </lineage>
</organism>